<keyword evidence="1" id="KW-1133">Transmembrane helix</keyword>
<dbReference type="InterPro" id="IPR011138">
    <property type="entry name" value="Cytochrome_b-558"/>
</dbReference>
<name>A0A5M6C9M2_9FLAO</name>
<reference evidence="2 3" key="1">
    <citation type="submission" date="2019-09" db="EMBL/GenBank/DDBJ databases">
        <title>Genome sequence and assembly of Flavobacterium sp.</title>
        <authorList>
            <person name="Chhetri G."/>
        </authorList>
    </citation>
    <scope>NUCLEOTIDE SEQUENCE [LARGE SCALE GENOMIC DNA]</scope>
    <source>
        <strain evidence="2 3">SNL9</strain>
    </source>
</reference>
<dbReference type="NCBIfam" id="TIGR02046">
    <property type="entry name" value="sdhC_b558_fam"/>
    <property type="match status" value="1"/>
</dbReference>
<feature type="transmembrane region" description="Helical" evidence="1">
    <location>
        <begin position="220"/>
        <end position="241"/>
    </location>
</feature>
<dbReference type="Proteomes" id="UP000325141">
    <property type="component" value="Unassembled WGS sequence"/>
</dbReference>
<dbReference type="CDD" id="cd03498">
    <property type="entry name" value="SQR_TypeB_2_TM"/>
    <property type="match status" value="1"/>
</dbReference>
<organism evidence="2 3">
    <name type="scientific">Paenimyroides baculatum</name>
    <dbReference type="NCBI Taxonomy" id="2608000"/>
    <lineage>
        <taxon>Bacteria</taxon>
        <taxon>Pseudomonadati</taxon>
        <taxon>Bacteroidota</taxon>
        <taxon>Flavobacteriia</taxon>
        <taxon>Flavobacteriales</taxon>
        <taxon>Flavobacteriaceae</taxon>
        <taxon>Paenimyroides</taxon>
    </lineage>
</organism>
<keyword evidence="1" id="KW-0472">Membrane</keyword>
<dbReference type="GO" id="GO:0016020">
    <property type="term" value="C:membrane"/>
    <property type="evidence" value="ECO:0007669"/>
    <property type="project" value="InterPro"/>
</dbReference>
<dbReference type="RefSeq" id="WP_150014543.1">
    <property type="nucleotide sequence ID" value="NZ_VWSG01000015.1"/>
</dbReference>
<keyword evidence="3" id="KW-1185">Reference proteome</keyword>
<dbReference type="Gene3D" id="1.20.1300.10">
    <property type="entry name" value="Fumarate reductase/succinate dehydrogenase, transmembrane subunit"/>
    <property type="match status" value="1"/>
</dbReference>
<proteinExistence type="predicted"/>
<accession>A0A5M6C9M2</accession>
<evidence type="ECO:0000256" key="1">
    <source>
        <dbReference type="SAM" id="Phobius"/>
    </source>
</evidence>
<feature type="transmembrane region" description="Helical" evidence="1">
    <location>
        <begin position="261"/>
        <end position="284"/>
    </location>
</feature>
<dbReference type="EMBL" id="VWSG01000015">
    <property type="protein sequence ID" value="KAA5531848.1"/>
    <property type="molecule type" value="Genomic_DNA"/>
</dbReference>
<dbReference type="InterPro" id="IPR034804">
    <property type="entry name" value="SQR/QFR_C/D"/>
</dbReference>
<protein>
    <submittedName>
        <fullName evidence="2">Succinate dehydrogenase cytochrome b subunit</fullName>
    </submittedName>
</protein>
<feature type="transmembrane region" description="Helical" evidence="1">
    <location>
        <begin position="108"/>
        <end position="128"/>
    </location>
</feature>
<dbReference type="AlphaFoldDB" id="A0A5M6C9M2"/>
<gene>
    <name evidence="2" type="ORF">F0460_14615</name>
</gene>
<dbReference type="SUPFAM" id="SSF81343">
    <property type="entry name" value="Fumarate reductase respiratory complex transmembrane subunits"/>
    <property type="match status" value="1"/>
</dbReference>
<sequence>MAKSALLKSSIGKKYWMALTGLFLCLFLVGHLAGNLQLIFGTDLQFNQYAYFMTSNPAVKILSYVTYFSILFHAVDGIMLTIQNKKARPIGYVKNNAASNSTWQSRNMAVLGTLLLVFIATHMVNFWAKMHFSHMPLQQQEVNFQPMPGMDLKAQGINTTTGGMVYKIDQEGKEIYFDKVEGELDVRNNKEFYTKGTDIKFAEGYKDLYKITIEFFKDPTYGLVFTIFYVFSMVVLAFHLMHGFASAFQSLGANNPKYNGLINGLGKFFAIVVPLLFAIIPIYIHFIK</sequence>
<evidence type="ECO:0000313" key="3">
    <source>
        <dbReference type="Proteomes" id="UP000325141"/>
    </source>
</evidence>
<keyword evidence="1" id="KW-0812">Transmembrane</keyword>
<comment type="caution">
    <text evidence="2">The sequence shown here is derived from an EMBL/GenBank/DDBJ whole genome shotgun (WGS) entry which is preliminary data.</text>
</comment>
<evidence type="ECO:0000313" key="2">
    <source>
        <dbReference type="EMBL" id="KAA5531848.1"/>
    </source>
</evidence>